<evidence type="ECO:0000313" key="4">
    <source>
        <dbReference type="EMBL" id="QUJ77733.1"/>
    </source>
</evidence>
<dbReference type="GO" id="GO:0006355">
    <property type="term" value="P:regulation of DNA-templated transcription"/>
    <property type="evidence" value="ECO:0007669"/>
    <property type="project" value="TreeGrafter"/>
</dbReference>
<accession>A0A975PND3</accession>
<dbReference type="Gene3D" id="3.40.50.2300">
    <property type="match status" value="1"/>
</dbReference>
<reference evidence="4" key="1">
    <citation type="submission" date="2021-04" db="EMBL/GenBank/DDBJ databases">
        <title>Complete genome sequence for Sulfitobacter sp. strain JK7-1.</title>
        <authorList>
            <person name="Park S.-J."/>
        </authorList>
    </citation>
    <scope>NUCLEOTIDE SEQUENCE</scope>
    <source>
        <strain evidence="4">JK7-1</strain>
    </source>
</reference>
<gene>
    <name evidence="4" type="ORF">KDD17_07235</name>
</gene>
<evidence type="ECO:0000256" key="1">
    <source>
        <dbReference type="ARBA" id="ARBA00023125"/>
    </source>
</evidence>
<dbReference type="KEGG" id="sual:KDD17_07235"/>
<organism evidence="4 5">
    <name type="scientific">Sulfitobacter albidus</name>
    <dbReference type="NCBI Taxonomy" id="2829501"/>
    <lineage>
        <taxon>Bacteria</taxon>
        <taxon>Pseudomonadati</taxon>
        <taxon>Pseudomonadota</taxon>
        <taxon>Alphaproteobacteria</taxon>
        <taxon>Rhodobacterales</taxon>
        <taxon>Roseobacteraceae</taxon>
        <taxon>Sulfitobacter</taxon>
    </lineage>
</organism>
<dbReference type="GO" id="GO:0032993">
    <property type="term" value="C:protein-DNA complex"/>
    <property type="evidence" value="ECO:0007669"/>
    <property type="project" value="TreeGrafter"/>
</dbReference>
<feature type="modified residue" description="4-aspartylphosphate" evidence="2">
    <location>
        <position position="54"/>
    </location>
</feature>
<evidence type="ECO:0000259" key="3">
    <source>
        <dbReference type="PROSITE" id="PS50110"/>
    </source>
</evidence>
<sequence length="305" mass="32625">MRILAVDDDPTILEITELFLESIGYRDVRLAPSAQHARRALDAEQTPFDCVLLDINMPEVTGIELIPDIIDHPVHHSARIVMLSALSDTQHIADAFVAGAIDYMLKPFELFDLEASIRAVEAQSLSERPLPVTSLDYDHSQMLQISRLIERGATLRSDRSGIVSPFAIENCIRRVPTSSRARAAVTLIEMGPLADGTTLHGVGFDTPYVAALSQAFVSHSQAFATMLSYNGDGVFTALSFDVSPEDQAAIEAGFRAAVGAADAAHFGSGSGQSAVTIRSVMCRDLPVGSNPLDLLRGAHAGEAAG</sequence>
<keyword evidence="1" id="KW-0238">DNA-binding</keyword>
<dbReference type="Proteomes" id="UP000683291">
    <property type="component" value="Chromosome 1"/>
</dbReference>
<protein>
    <submittedName>
        <fullName evidence="4">Response regulator</fullName>
    </submittedName>
</protein>
<dbReference type="SUPFAM" id="SSF52172">
    <property type="entry name" value="CheY-like"/>
    <property type="match status" value="1"/>
</dbReference>
<dbReference type="PANTHER" id="PTHR48111">
    <property type="entry name" value="REGULATOR OF RPOS"/>
    <property type="match status" value="1"/>
</dbReference>
<dbReference type="InterPro" id="IPR001789">
    <property type="entry name" value="Sig_transdc_resp-reg_receiver"/>
</dbReference>
<dbReference type="PANTHER" id="PTHR48111:SF50">
    <property type="entry name" value="KDP OPERON TRANSCRIPTIONAL REGULATORY PROTEIN KDPE"/>
    <property type="match status" value="1"/>
</dbReference>
<dbReference type="RefSeq" id="WP_212705926.1">
    <property type="nucleotide sequence ID" value="NZ_CP073581.1"/>
</dbReference>
<evidence type="ECO:0000256" key="2">
    <source>
        <dbReference type="PROSITE-ProRule" id="PRU00169"/>
    </source>
</evidence>
<dbReference type="EMBL" id="CP073581">
    <property type="protein sequence ID" value="QUJ77733.1"/>
    <property type="molecule type" value="Genomic_DNA"/>
</dbReference>
<keyword evidence="5" id="KW-1185">Reference proteome</keyword>
<dbReference type="PROSITE" id="PS50110">
    <property type="entry name" value="RESPONSE_REGULATORY"/>
    <property type="match status" value="1"/>
</dbReference>
<evidence type="ECO:0000313" key="5">
    <source>
        <dbReference type="Proteomes" id="UP000683291"/>
    </source>
</evidence>
<proteinExistence type="predicted"/>
<dbReference type="SMART" id="SM00448">
    <property type="entry name" value="REC"/>
    <property type="match status" value="1"/>
</dbReference>
<dbReference type="AlphaFoldDB" id="A0A975PND3"/>
<dbReference type="InterPro" id="IPR039420">
    <property type="entry name" value="WalR-like"/>
</dbReference>
<dbReference type="GO" id="GO:0000156">
    <property type="term" value="F:phosphorelay response regulator activity"/>
    <property type="evidence" value="ECO:0007669"/>
    <property type="project" value="TreeGrafter"/>
</dbReference>
<dbReference type="GO" id="GO:0000976">
    <property type="term" value="F:transcription cis-regulatory region binding"/>
    <property type="evidence" value="ECO:0007669"/>
    <property type="project" value="TreeGrafter"/>
</dbReference>
<dbReference type="Pfam" id="PF00072">
    <property type="entry name" value="Response_reg"/>
    <property type="match status" value="1"/>
</dbReference>
<feature type="domain" description="Response regulatory" evidence="3">
    <location>
        <begin position="2"/>
        <end position="121"/>
    </location>
</feature>
<dbReference type="GO" id="GO:0005829">
    <property type="term" value="C:cytosol"/>
    <property type="evidence" value="ECO:0007669"/>
    <property type="project" value="TreeGrafter"/>
</dbReference>
<dbReference type="InterPro" id="IPR011006">
    <property type="entry name" value="CheY-like_superfamily"/>
</dbReference>
<name>A0A975PND3_9RHOB</name>
<keyword evidence="2" id="KW-0597">Phosphoprotein</keyword>